<dbReference type="GO" id="GO:0003723">
    <property type="term" value="F:RNA binding"/>
    <property type="evidence" value="ECO:0007669"/>
    <property type="project" value="InterPro"/>
</dbReference>
<evidence type="ECO:0000256" key="2">
    <source>
        <dbReference type="ARBA" id="ARBA00022490"/>
    </source>
</evidence>
<evidence type="ECO:0000259" key="4">
    <source>
        <dbReference type="Pfam" id="PF10447"/>
    </source>
</evidence>
<keyword evidence="3" id="KW-0271">Exosome</keyword>
<dbReference type="Pfam" id="PF10447">
    <property type="entry name" value="EXOSC1"/>
    <property type="match status" value="1"/>
</dbReference>
<dbReference type="OMA" id="PMVPVGW"/>
<comment type="subcellular location">
    <subcellularLocation>
        <location evidence="1">Nucleus</location>
        <location evidence="1">Nucleolus</location>
    </subcellularLocation>
</comment>
<dbReference type="SUPFAM" id="SSF110324">
    <property type="entry name" value="Ribosomal L27 protein-like"/>
    <property type="match status" value="1"/>
</dbReference>
<dbReference type="GO" id="GO:0006396">
    <property type="term" value="P:RNA processing"/>
    <property type="evidence" value="ECO:0007669"/>
    <property type="project" value="InterPro"/>
</dbReference>
<dbReference type="EnsemblPlants" id="QL03p032337:mrna">
    <property type="protein sequence ID" value="QL03p032337:mrna"/>
    <property type="gene ID" value="QL03p032337"/>
</dbReference>
<dbReference type="InParanoid" id="A0A7N2L7M8"/>
<organism evidence="6 7">
    <name type="scientific">Quercus lobata</name>
    <name type="common">Valley oak</name>
    <dbReference type="NCBI Taxonomy" id="97700"/>
    <lineage>
        <taxon>Eukaryota</taxon>
        <taxon>Viridiplantae</taxon>
        <taxon>Streptophyta</taxon>
        <taxon>Embryophyta</taxon>
        <taxon>Tracheophyta</taxon>
        <taxon>Spermatophyta</taxon>
        <taxon>Magnoliopsida</taxon>
        <taxon>eudicotyledons</taxon>
        <taxon>Gunneridae</taxon>
        <taxon>Pentapetalae</taxon>
        <taxon>rosids</taxon>
        <taxon>fabids</taxon>
        <taxon>Fagales</taxon>
        <taxon>Fagaceae</taxon>
        <taxon>Quercus</taxon>
    </lineage>
</organism>
<dbReference type="InterPro" id="IPR012340">
    <property type="entry name" value="NA-bd_OB-fold"/>
</dbReference>
<keyword evidence="7" id="KW-1185">Reference proteome</keyword>
<sequence>MEEAAAAAEAVVVTPGEVLGKASQVRAGRGAYVAPHNNLVYASLTGFRRTLSPPPNSPDQRPTVEVTGHKAHGAVPEPGSVVIARVTRVTARVASADIMCVGPKSVREKFTGSIRTWAGGSIFGEEEVSLAIKKMNGDKAPGSYGFDIAFLPKMLRSGQSRGEVAIGLLCKRQQDVRATEIDKVDMHLSFRPGDIIRAVVLSLGDARAYYLSTAKNELGVVSAESTAGETMVPISWTEMQCPLTGQIEQRKVAKVGG</sequence>
<dbReference type="Gramene" id="QL03p032337:mrna">
    <property type="protein sequence ID" value="QL03p032337:mrna"/>
    <property type="gene ID" value="QL03p032337"/>
</dbReference>
<feature type="domain" description="Exosome complex component CSL4 C-terminal" evidence="4">
    <location>
        <begin position="75"/>
        <end position="203"/>
    </location>
</feature>
<dbReference type="PANTHER" id="PTHR12686">
    <property type="entry name" value="3'-5' EXORIBONUCLEASE CSL4-RELATED"/>
    <property type="match status" value="1"/>
</dbReference>
<evidence type="ECO:0000256" key="1">
    <source>
        <dbReference type="ARBA" id="ARBA00004604"/>
    </source>
</evidence>
<dbReference type="Gene3D" id="2.40.50.140">
    <property type="entry name" value="Nucleic acid-binding proteins"/>
    <property type="match status" value="1"/>
</dbReference>
<evidence type="ECO:0000256" key="3">
    <source>
        <dbReference type="ARBA" id="ARBA00022835"/>
    </source>
</evidence>
<protein>
    <recommendedName>
        <fullName evidence="8">Exosome complex component CSL4</fullName>
    </recommendedName>
</protein>
<dbReference type="GO" id="GO:0005737">
    <property type="term" value="C:cytoplasm"/>
    <property type="evidence" value="ECO:0007669"/>
    <property type="project" value="TreeGrafter"/>
</dbReference>
<reference evidence="6" key="2">
    <citation type="submission" date="2021-01" db="UniProtKB">
        <authorList>
            <consortium name="EnsemblPlants"/>
        </authorList>
    </citation>
    <scope>IDENTIFICATION</scope>
</reference>
<evidence type="ECO:0000313" key="7">
    <source>
        <dbReference type="Proteomes" id="UP000594261"/>
    </source>
</evidence>
<evidence type="ECO:0000259" key="5">
    <source>
        <dbReference type="Pfam" id="PF14382"/>
    </source>
</evidence>
<dbReference type="InterPro" id="IPR025721">
    <property type="entry name" value="Exosome_cplx_N_dom"/>
</dbReference>
<dbReference type="InterPro" id="IPR039771">
    <property type="entry name" value="Csl4"/>
</dbReference>
<dbReference type="Pfam" id="PF14382">
    <property type="entry name" value="ECR1_N"/>
    <property type="match status" value="1"/>
</dbReference>
<feature type="domain" description="Exosome complex component N-terminal" evidence="5">
    <location>
        <begin position="12"/>
        <end position="48"/>
    </location>
</feature>
<reference evidence="6 7" key="1">
    <citation type="journal article" date="2016" name="G3 (Bethesda)">
        <title>First Draft Assembly and Annotation of the Genome of a California Endemic Oak Quercus lobata Nee (Fagaceae).</title>
        <authorList>
            <person name="Sork V.L."/>
            <person name="Fitz-Gibbon S.T."/>
            <person name="Puiu D."/>
            <person name="Crepeau M."/>
            <person name="Gugger P.F."/>
            <person name="Sherman R."/>
            <person name="Stevens K."/>
            <person name="Langley C.H."/>
            <person name="Pellegrini M."/>
            <person name="Salzberg S.L."/>
        </authorList>
    </citation>
    <scope>NUCLEOTIDE SEQUENCE [LARGE SCALE GENOMIC DNA]</scope>
    <source>
        <strain evidence="6 7">cv. SW786</strain>
    </source>
</reference>
<dbReference type="GO" id="GO:0005730">
    <property type="term" value="C:nucleolus"/>
    <property type="evidence" value="ECO:0007669"/>
    <property type="project" value="UniProtKB-SubCell"/>
</dbReference>
<dbReference type="EMBL" id="LRBV02000003">
    <property type="status" value="NOT_ANNOTATED_CDS"/>
    <property type="molecule type" value="Genomic_DNA"/>
</dbReference>
<dbReference type="AlphaFoldDB" id="A0A7N2L7M8"/>
<evidence type="ECO:0008006" key="8">
    <source>
        <dbReference type="Google" id="ProtNLM"/>
    </source>
</evidence>
<dbReference type="GO" id="GO:0000176">
    <property type="term" value="C:nuclear exosome (RNase complex)"/>
    <property type="evidence" value="ECO:0007669"/>
    <property type="project" value="TreeGrafter"/>
</dbReference>
<accession>A0A7N2L7M8</accession>
<evidence type="ECO:0000313" key="6">
    <source>
        <dbReference type="EnsemblPlants" id="QL03p032337:mrna"/>
    </source>
</evidence>
<proteinExistence type="predicted"/>
<dbReference type="FunCoup" id="A0A7N2L7M8">
    <property type="interactions" value="2879"/>
</dbReference>
<name>A0A7N2L7M8_QUELO</name>
<dbReference type="Gene3D" id="2.40.50.100">
    <property type="match status" value="1"/>
</dbReference>
<dbReference type="PANTHER" id="PTHR12686:SF8">
    <property type="entry name" value="EXOSOME COMPLEX COMPONENT CSL4"/>
    <property type="match status" value="1"/>
</dbReference>
<keyword evidence="2" id="KW-0963">Cytoplasm</keyword>
<dbReference type="SUPFAM" id="SSF50249">
    <property type="entry name" value="Nucleic acid-binding proteins"/>
    <property type="match status" value="2"/>
</dbReference>
<dbReference type="Proteomes" id="UP000594261">
    <property type="component" value="Chromosome 3"/>
</dbReference>
<dbReference type="InterPro" id="IPR019495">
    <property type="entry name" value="EXOSC1_C"/>
</dbReference>